<dbReference type="KEGG" id="pfre:RM25_2148"/>
<dbReference type="RefSeq" id="WP_013162109.1">
    <property type="nucleotide sequence ID" value="NZ_CP010341.1"/>
</dbReference>
<organism evidence="1">
    <name type="scientific">Propionibacterium freudenreichii subsp. freudenreichii</name>
    <dbReference type="NCBI Taxonomy" id="66712"/>
    <lineage>
        <taxon>Bacteria</taxon>
        <taxon>Bacillati</taxon>
        <taxon>Actinomycetota</taxon>
        <taxon>Actinomycetes</taxon>
        <taxon>Propionibacteriales</taxon>
        <taxon>Propionibacteriaceae</taxon>
        <taxon>Propionibacterium</taxon>
    </lineage>
</organism>
<name>A0A068VQV7_PROFF</name>
<evidence type="ECO:0000313" key="1">
    <source>
        <dbReference type="EMBL" id="CEP25744.1"/>
    </source>
</evidence>
<dbReference type="PATRIC" id="fig|66712.6.peg.2197"/>
<dbReference type="AlphaFoldDB" id="A0A068VQV7"/>
<dbReference type="EMBL" id="LM676383">
    <property type="protein sequence ID" value="CEP25744.1"/>
    <property type="molecule type" value="Genomic_DNA"/>
</dbReference>
<proteinExistence type="predicted"/>
<sequence length="110" mass="12917">MAEVTAARVRFRDVKPYDAPASLDELRGPYDGPIDLPHSVRWQADRFDVDVSNLGWRRMAYQALLAEGTADQQRRLMNRDRLIEAWPILNMDPRVRGLWEKRFPRLRVVV</sequence>
<reference evidence="1" key="1">
    <citation type="submission" date="2014-08" db="EMBL/GenBank/DDBJ databases">
        <authorList>
            <person name="Falentin Helene"/>
        </authorList>
    </citation>
    <scope>NUCLEOTIDE SEQUENCE</scope>
</reference>
<protein>
    <submittedName>
        <fullName evidence="1">Transcriptional regulator</fullName>
    </submittedName>
</protein>
<accession>A0A068VQV7</accession>
<gene>
    <name evidence="1" type="ORF">PFCIRM138_00405</name>
</gene>